<feature type="region of interest" description="Disordered" evidence="1">
    <location>
        <begin position="1"/>
        <end position="34"/>
    </location>
</feature>
<gene>
    <name evidence="2" type="ORF">L484_021642</name>
</gene>
<proteinExistence type="predicted"/>
<dbReference type="AlphaFoldDB" id="W9SEM7"/>
<protein>
    <submittedName>
        <fullName evidence="2">Uncharacterized protein</fullName>
    </submittedName>
</protein>
<evidence type="ECO:0000256" key="1">
    <source>
        <dbReference type="SAM" id="MobiDB-lite"/>
    </source>
</evidence>
<evidence type="ECO:0000313" key="3">
    <source>
        <dbReference type="Proteomes" id="UP000030645"/>
    </source>
</evidence>
<dbReference type="Proteomes" id="UP000030645">
    <property type="component" value="Unassembled WGS sequence"/>
</dbReference>
<organism evidence="2 3">
    <name type="scientific">Morus notabilis</name>
    <dbReference type="NCBI Taxonomy" id="981085"/>
    <lineage>
        <taxon>Eukaryota</taxon>
        <taxon>Viridiplantae</taxon>
        <taxon>Streptophyta</taxon>
        <taxon>Embryophyta</taxon>
        <taxon>Tracheophyta</taxon>
        <taxon>Spermatophyta</taxon>
        <taxon>Magnoliopsida</taxon>
        <taxon>eudicotyledons</taxon>
        <taxon>Gunneridae</taxon>
        <taxon>Pentapetalae</taxon>
        <taxon>rosids</taxon>
        <taxon>fabids</taxon>
        <taxon>Rosales</taxon>
        <taxon>Moraceae</taxon>
        <taxon>Moreae</taxon>
        <taxon>Morus</taxon>
    </lineage>
</organism>
<evidence type="ECO:0000313" key="2">
    <source>
        <dbReference type="EMBL" id="EXC29334.1"/>
    </source>
</evidence>
<accession>W9SEM7</accession>
<keyword evidence="3" id="KW-1185">Reference proteome</keyword>
<sequence>MREVSRENKPPLSRLRSPAKPRRQVVLEERDEEDQNSIFDNGTYIVSVSTREYDNGLLHEGSWLEVQI</sequence>
<reference evidence="3" key="1">
    <citation type="submission" date="2013-01" db="EMBL/GenBank/DDBJ databases">
        <title>Draft Genome Sequence of a Mulberry Tree, Morus notabilis C.K. Schneid.</title>
        <authorList>
            <person name="He N."/>
            <person name="Zhao S."/>
        </authorList>
    </citation>
    <scope>NUCLEOTIDE SEQUENCE</scope>
</reference>
<dbReference type="EMBL" id="KE346191">
    <property type="protein sequence ID" value="EXC29334.1"/>
    <property type="molecule type" value="Genomic_DNA"/>
</dbReference>
<name>W9SEM7_9ROSA</name>